<evidence type="ECO:0000259" key="2">
    <source>
        <dbReference type="Pfam" id="PF00535"/>
    </source>
</evidence>
<keyword evidence="3" id="KW-0808">Transferase</keyword>
<dbReference type="SUPFAM" id="SSF53448">
    <property type="entry name" value="Nucleotide-diphospho-sugar transferases"/>
    <property type="match status" value="1"/>
</dbReference>
<dbReference type="InterPro" id="IPR001173">
    <property type="entry name" value="Glyco_trans_2-like"/>
</dbReference>
<dbReference type="Proteomes" id="UP000576969">
    <property type="component" value="Unassembled WGS sequence"/>
</dbReference>
<protein>
    <submittedName>
        <fullName evidence="3">Glycosyltransferase involved in cell wall biosynthesis</fullName>
    </submittedName>
</protein>
<dbReference type="EMBL" id="JACCBV010000001">
    <property type="protein sequence ID" value="NYE18715.1"/>
    <property type="molecule type" value="Genomic_DNA"/>
</dbReference>
<keyword evidence="4" id="KW-1185">Reference proteome</keyword>
<reference evidence="3 4" key="1">
    <citation type="submission" date="2020-07" db="EMBL/GenBank/DDBJ databases">
        <title>Sequencing the genomes of 1000 actinobacteria strains.</title>
        <authorList>
            <person name="Klenk H.-P."/>
        </authorList>
    </citation>
    <scope>NUCLEOTIDE SEQUENCE [LARGE SCALE GENOMIC DNA]</scope>
    <source>
        <strain evidence="3 4">DSM 24662</strain>
    </source>
</reference>
<name>A0A7Y9KIF4_9MICO</name>
<evidence type="ECO:0000256" key="1">
    <source>
        <dbReference type="SAM" id="MobiDB-lite"/>
    </source>
</evidence>
<dbReference type="InterPro" id="IPR029044">
    <property type="entry name" value="Nucleotide-diphossugar_trans"/>
</dbReference>
<sequence>MSSDRPAVSVVIAAYNAEETLAEQFAALERQVGDVDFEILLCDNGSTDGTVALAHAWTERLPMMRVIDASARRGPGAARNIGVTHARGEFLVFCDADDVIADDWISQMHGSLLEAPFVASRIEHRRLNPSFPEEFRAAEGMMYPTSRMPQYPMVGSGHMGVRKAAFEEVGGFDETMSAAEDLDLSWRLQLAGHRLIGNPDAVVHVRHRPTLRGVYRQAYGWGSLHRRLAHKYERVFAEHPPGPPHPGAELPSTPAWRDPGTEDAEQTTDAAPPAPARPEGRVGRVLRRAARIPRKLGRIIRSPIELAPYARRLGLRVGRVMSRRDPNAPQLAADGRSWASSNG</sequence>
<accession>A0A7Y9KIF4</accession>
<dbReference type="GO" id="GO:0016740">
    <property type="term" value="F:transferase activity"/>
    <property type="evidence" value="ECO:0007669"/>
    <property type="project" value="UniProtKB-KW"/>
</dbReference>
<dbReference type="InterPro" id="IPR050834">
    <property type="entry name" value="Glycosyltransf_2"/>
</dbReference>
<evidence type="ECO:0000313" key="4">
    <source>
        <dbReference type="Proteomes" id="UP000576969"/>
    </source>
</evidence>
<dbReference type="RefSeq" id="WP_179487557.1">
    <property type="nucleotide sequence ID" value="NZ_JACCBV010000001.1"/>
</dbReference>
<proteinExistence type="predicted"/>
<dbReference type="AlphaFoldDB" id="A0A7Y9KIF4"/>
<feature type="domain" description="Glycosyltransferase 2-like" evidence="2">
    <location>
        <begin position="9"/>
        <end position="168"/>
    </location>
</feature>
<dbReference type="PANTHER" id="PTHR43685:SF12">
    <property type="entry name" value="GLYCOSYL TRANSFERASE FAMILY 2"/>
    <property type="match status" value="1"/>
</dbReference>
<feature type="region of interest" description="Disordered" evidence="1">
    <location>
        <begin position="236"/>
        <end position="286"/>
    </location>
</feature>
<dbReference type="PANTHER" id="PTHR43685">
    <property type="entry name" value="GLYCOSYLTRANSFERASE"/>
    <property type="match status" value="1"/>
</dbReference>
<dbReference type="Pfam" id="PF00535">
    <property type="entry name" value="Glycos_transf_2"/>
    <property type="match status" value="1"/>
</dbReference>
<dbReference type="Gene3D" id="3.90.550.10">
    <property type="entry name" value="Spore Coat Polysaccharide Biosynthesis Protein SpsA, Chain A"/>
    <property type="match status" value="1"/>
</dbReference>
<comment type="caution">
    <text evidence="3">The sequence shown here is derived from an EMBL/GenBank/DDBJ whole genome shotgun (WGS) entry which is preliminary data.</text>
</comment>
<evidence type="ECO:0000313" key="3">
    <source>
        <dbReference type="EMBL" id="NYE18715.1"/>
    </source>
</evidence>
<organism evidence="3 4">
    <name type="scientific">Microbacterium immunditiarum</name>
    <dbReference type="NCBI Taxonomy" id="337480"/>
    <lineage>
        <taxon>Bacteria</taxon>
        <taxon>Bacillati</taxon>
        <taxon>Actinomycetota</taxon>
        <taxon>Actinomycetes</taxon>
        <taxon>Micrococcales</taxon>
        <taxon>Microbacteriaceae</taxon>
        <taxon>Microbacterium</taxon>
    </lineage>
</organism>
<gene>
    <name evidence="3" type="ORF">BJ991_000743</name>
</gene>